<gene>
    <name evidence="8" type="ORF">SAMN04490244_105310</name>
</gene>
<protein>
    <submittedName>
        <fullName evidence="8">Alkylated DNA repair protein (DNA oxidative demethylase)</fullName>
    </submittedName>
</protein>
<dbReference type="STRING" id="641238.SAMN04490244_105310"/>
<evidence type="ECO:0000256" key="5">
    <source>
        <dbReference type="PIRSR" id="PIRSR604574-1"/>
    </source>
</evidence>
<dbReference type="GO" id="GO:0005737">
    <property type="term" value="C:cytoplasm"/>
    <property type="evidence" value="ECO:0007669"/>
    <property type="project" value="TreeGrafter"/>
</dbReference>
<feature type="binding site" evidence="6">
    <location>
        <position position="176"/>
    </location>
    <ligand>
        <name>Fe cation</name>
        <dbReference type="ChEBI" id="CHEBI:24875"/>
        <note>catalytic</note>
    </ligand>
</feature>
<dbReference type="Gene3D" id="2.60.120.590">
    <property type="entry name" value="Alpha-ketoglutarate-dependent dioxygenase AlkB-like"/>
    <property type="match status" value="1"/>
</dbReference>
<dbReference type="InterPro" id="IPR005123">
    <property type="entry name" value="Oxoglu/Fe-dep_dioxygenase_dom"/>
</dbReference>
<feature type="binding site" evidence="6">
    <location>
        <position position="120"/>
    </location>
    <ligand>
        <name>Fe cation</name>
        <dbReference type="ChEBI" id="CHEBI:24875"/>
        <note>catalytic</note>
    </ligand>
</feature>
<proteinExistence type="predicted"/>
<keyword evidence="3" id="KW-0560">Oxidoreductase</keyword>
<feature type="binding site" evidence="5">
    <location>
        <begin position="194"/>
        <end position="200"/>
    </location>
    <ligand>
        <name>2-oxoglutarate</name>
        <dbReference type="ChEBI" id="CHEBI:16810"/>
    </ligand>
</feature>
<dbReference type="GO" id="GO:0008168">
    <property type="term" value="F:methyltransferase activity"/>
    <property type="evidence" value="ECO:0007669"/>
    <property type="project" value="UniProtKB-KW"/>
</dbReference>
<reference evidence="8 9" key="1">
    <citation type="submission" date="2016-10" db="EMBL/GenBank/DDBJ databases">
        <authorList>
            <person name="de Groot N.N."/>
        </authorList>
    </citation>
    <scope>NUCLEOTIDE SEQUENCE [LARGE SCALE GENOMIC DNA]</scope>
    <source>
        <strain evidence="8 9">DSM 23042</strain>
    </source>
</reference>
<dbReference type="InterPro" id="IPR004574">
    <property type="entry name" value="Alkb"/>
</dbReference>
<dbReference type="GO" id="GO:0035513">
    <property type="term" value="P:oxidative RNA demethylation"/>
    <property type="evidence" value="ECO:0007669"/>
    <property type="project" value="TreeGrafter"/>
</dbReference>
<feature type="binding site" evidence="5">
    <location>
        <position position="150"/>
    </location>
    <ligand>
        <name>substrate</name>
    </ligand>
</feature>
<keyword evidence="2" id="KW-0223">Dioxygenase</keyword>
<feature type="domain" description="Fe2OG dioxygenase" evidence="7">
    <location>
        <begin position="102"/>
        <end position="203"/>
    </location>
</feature>
<dbReference type="GO" id="GO:0008198">
    <property type="term" value="F:ferrous iron binding"/>
    <property type="evidence" value="ECO:0007669"/>
    <property type="project" value="TreeGrafter"/>
</dbReference>
<comment type="cofactor">
    <cofactor evidence="6">
        <name>Fe(2+)</name>
        <dbReference type="ChEBI" id="CHEBI:29033"/>
    </cofactor>
    <text evidence="6">Binds 1 Fe(2+) ion per subunit.</text>
</comment>
<dbReference type="InterPro" id="IPR037151">
    <property type="entry name" value="AlkB-like_sf"/>
</dbReference>
<organism evidence="8 9">
    <name type="scientific">Tranquillimonas rosea</name>
    <dbReference type="NCBI Taxonomy" id="641238"/>
    <lineage>
        <taxon>Bacteria</taxon>
        <taxon>Pseudomonadati</taxon>
        <taxon>Pseudomonadota</taxon>
        <taxon>Alphaproteobacteria</taxon>
        <taxon>Rhodobacterales</taxon>
        <taxon>Roseobacteraceae</taxon>
        <taxon>Tranquillimonas</taxon>
    </lineage>
</organism>
<dbReference type="PANTHER" id="PTHR16557">
    <property type="entry name" value="ALKYLATED DNA REPAIR PROTEIN ALKB-RELATED"/>
    <property type="match status" value="1"/>
</dbReference>
<feature type="binding site" evidence="5">
    <location>
        <begin position="109"/>
        <end position="111"/>
    </location>
    <ligand>
        <name>2-oxoglutarate</name>
        <dbReference type="ChEBI" id="CHEBI:16810"/>
    </ligand>
</feature>
<dbReference type="SUPFAM" id="SSF51197">
    <property type="entry name" value="Clavaminate synthase-like"/>
    <property type="match status" value="1"/>
</dbReference>
<evidence type="ECO:0000313" key="8">
    <source>
        <dbReference type="EMBL" id="SES09323.1"/>
    </source>
</evidence>
<dbReference type="OrthoDB" id="9796932at2"/>
<feature type="binding site" evidence="5">
    <location>
        <position position="124"/>
    </location>
    <ligand>
        <name>substrate</name>
    </ligand>
</feature>
<evidence type="ECO:0000313" key="9">
    <source>
        <dbReference type="Proteomes" id="UP000198885"/>
    </source>
</evidence>
<feature type="binding site" evidence="6">
    <location>
        <position position="122"/>
    </location>
    <ligand>
        <name>Fe cation</name>
        <dbReference type="ChEBI" id="CHEBI:24875"/>
        <note>catalytic</note>
    </ligand>
</feature>
<dbReference type="RefSeq" id="WP_092693339.1">
    <property type="nucleotide sequence ID" value="NZ_CBDDGO010000004.1"/>
</dbReference>
<dbReference type="InterPro" id="IPR027450">
    <property type="entry name" value="AlkB-like"/>
</dbReference>
<feature type="binding site" evidence="5">
    <location>
        <begin position="70"/>
        <end position="72"/>
    </location>
    <ligand>
        <name>substrate</name>
    </ligand>
</feature>
<keyword evidence="9" id="KW-1185">Reference proteome</keyword>
<evidence type="ECO:0000256" key="2">
    <source>
        <dbReference type="ARBA" id="ARBA00022964"/>
    </source>
</evidence>
<evidence type="ECO:0000256" key="1">
    <source>
        <dbReference type="ARBA" id="ARBA00022723"/>
    </source>
</evidence>
<dbReference type="Proteomes" id="UP000198885">
    <property type="component" value="Unassembled WGS sequence"/>
</dbReference>
<dbReference type="Pfam" id="PF13532">
    <property type="entry name" value="2OG-FeII_Oxy_2"/>
    <property type="match status" value="1"/>
</dbReference>
<keyword evidence="1 6" id="KW-0479">Metal-binding</keyword>
<dbReference type="PROSITE" id="PS51471">
    <property type="entry name" value="FE2OG_OXY"/>
    <property type="match status" value="1"/>
</dbReference>
<name>A0A1H9UJW4_9RHOB</name>
<evidence type="ECO:0000256" key="6">
    <source>
        <dbReference type="PIRSR" id="PIRSR604574-2"/>
    </source>
</evidence>
<dbReference type="AlphaFoldDB" id="A0A1H9UJW4"/>
<feature type="binding site" evidence="5">
    <location>
        <position position="63"/>
    </location>
    <ligand>
        <name>substrate</name>
    </ligand>
</feature>
<dbReference type="GO" id="GO:0035515">
    <property type="term" value="F:oxidative RNA demethylase activity"/>
    <property type="evidence" value="ECO:0007669"/>
    <property type="project" value="TreeGrafter"/>
</dbReference>
<evidence type="ECO:0000256" key="3">
    <source>
        <dbReference type="ARBA" id="ARBA00023002"/>
    </source>
</evidence>
<sequence length="213" mass="23685">MDLRNRVNLRGINVFREALDSGEQRGMLDDLREVIRAAPLVQPETARGRKMSVRMTAAGRLGWVSDRRGYRYESRHPSGVDWPPIPASVLAVWHAVTGNDRVPDCCLVNHYGEGARMGLHQDRDEGDFSWPVVSISLGDEGLFRVGNIERGGKTESLWLTSGDVLEMGGEARLVHHGVDRIRFGTSSLMPKGGRVNVTLRVVDHGETEQHPVK</sequence>
<evidence type="ECO:0000259" key="7">
    <source>
        <dbReference type="PROSITE" id="PS51471"/>
    </source>
</evidence>
<keyword evidence="4 6" id="KW-0408">Iron</keyword>
<accession>A0A1H9UJW4</accession>
<dbReference type="GO" id="GO:0032259">
    <property type="term" value="P:methylation"/>
    <property type="evidence" value="ECO:0007669"/>
    <property type="project" value="UniProtKB-KW"/>
</dbReference>
<dbReference type="EMBL" id="FOGU01000005">
    <property type="protein sequence ID" value="SES09323.1"/>
    <property type="molecule type" value="Genomic_DNA"/>
</dbReference>
<keyword evidence="8" id="KW-0808">Transferase</keyword>
<keyword evidence="8" id="KW-0489">Methyltransferase</keyword>
<evidence type="ECO:0000256" key="4">
    <source>
        <dbReference type="ARBA" id="ARBA00023004"/>
    </source>
</evidence>
<dbReference type="GO" id="GO:0035516">
    <property type="term" value="F:broad specificity oxidative DNA demethylase activity"/>
    <property type="evidence" value="ECO:0007669"/>
    <property type="project" value="TreeGrafter"/>
</dbReference>
<dbReference type="PANTHER" id="PTHR16557:SF2">
    <property type="entry name" value="NUCLEIC ACID DIOXYGENASE ALKBH1"/>
    <property type="match status" value="1"/>
</dbReference>